<proteinExistence type="predicted"/>
<name>A0A7L9AYR3_POV01</name>
<organismHost>
    <name type="scientific">Pyramimonas plurioculata</name>
    <dbReference type="NCBI Taxonomy" id="36893"/>
</organismHost>
<gene>
    <name evidence="1" type="ORF">HWQ62_00253</name>
</gene>
<accession>A0A7L9AYR3</accession>
<reference evidence="1" key="1">
    <citation type="submission" date="2020-06" db="EMBL/GenBank/DDBJ databases">
        <title>Lateral gene transfer of anion-conducting channel rhodopsins between green algae and giant viruses.</title>
        <authorList>
            <person name="Rozenberg A."/>
            <person name="Oppermann J."/>
            <person name="Wietek J."/>
            <person name="Fernandez Lahore R.G."/>
            <person name="Sandaa R.-A."/>
            <person name="Bratbak G."/>
            <person name="Hegemann P."/>
            <person name="Beja O."/>
        </authorList>
    </citation>
    <scope>NUCLEOTIDE SEQUENCE</scope>
    <source>
        <strain evidence="1">01B</strain>
    </source>
</reference>
<sequence length="220" mass="25664">MSQLIPLQLEDVNFDKINIKKPLSYPNCELIVNDLYYNNNSFLLIMGALQICHKSKTNIKLIDTKQSMENLQNKLVDIINRVRNNKNYIKLFQKKEYHSMFEKPNVVNFKNICCNDTRAFDLENTPIDLDNLRRGDNVCAVLYLKNIWINERYYGVNMKLCQIQRLEPLGLRKQLVNSFFSAQPVPIPPPPPPPPNTKFKSLIKISHQKNVSCVQHSQIF</sequence>
<evidence type="ECO:0000313" key="1">
    <source>
        <dbReference type="EMBL" id="QOI90390.1"/>
    </source>
</evidence>
<organism evidence="1">
    <name type="scientific">Pyramimonas orientalis virus</name>
    <name type="common">PoV01</name>
    <dbReference type="NCBI Taxonomy" id="455367"/>
    <lineage>
        <taxon>Viruses</taxon>
        <taxon>Varidnaviria</taxon>
        <taxon>Bamfordvirae</taxon>
        <taxon>Nucleocytoviricota</taxon>
        <taxon>Megaviricetes</taxon>
        <taxon>Imitervirales</taxon>
        <taxon>Allomimiviridae</taxon>
        <taxon>Heliosvirus</taxon>
        <taxon>Heliosvirus raunefjordenense</taxon>
    </lineage>
</organism>
<protein>
    <submittedName>
        <fullName evidence="1">Uncharacterized protein</fullName>
    </submittedName>
</protein>
<dbReference type="EMBL" id="MT663536">
    <property type="protein sequence ID" value="QOI90390.1"/>
    <property type="molecule type" value="Genomic_DNA"/>
</dbReference>